<comment type="caution">
    <text evidence="1">The sequence shown here is derived from an EMBL/GenBank/DDBJ whole genome shotgun (WGS) entry which is preliminary data.</text>
</comment>
<organism evidence="1">
    <name type="scientific">marine sediment metagenome</name>
    <dbReference type="NCBI Taxonomy" id="412755"/>
    <lineage>
        <taxon>unclassified sequences</taxon>
        <taxon>metagenomes</taxon>
        <taxon>ecological metagenomes</taxon>
    </lineage>
</organism>
<dbReference type="PROSITE" id="PS51257">
    <property type="entry name" value="PROKAR_LIPOPROTEIN"/>
    <property type="match status" value="1"/>
</dbReference>
<gene>
    <name evidence="1" type="ORF">S06H3_48836</name>
</gene>
<sequence length="122" mass="13359">MNMVIKTLSHLLLACLALSSMLGCTSPSTPPPSNTPSGPADRVEVVYFHRAQRCYSCIYAEEGTRYTVETYFADELASGKVTFKVIDVKDEENAAIVNKYGAYTSSLFINTIRDGADHIEAV</sequence>
<name>X1QNX6_9ZZZZ</name>
<feature type="non-terminal residue" evidence="1">
    <location>
        <position position="122"/>
    </location>
</feature>
<dbReference type="EMBL" id="BARV01030782">
    <property type="protein sequence ID" value="GAI44949.1"/>
    <property type="molecule type" value="Genomic_DNA"/>
</dbReference>
<proteinExistence type="predicted"/>
<evidence type="ECO:0000313" key="1">
    <source>
        <dbReference type="EMBL" id="GAI44949.1"/>
    </source>
</evidence>
<reference evidence="1" key="1">
    <citation type="journal article" date="2014" name="Front. Microbiol.">
        <title>High frequency of phylogenetically diverse reductive dehalogenase-homologous genes in deep subseafloor sedimentary metagenomes.</title>
        <authorList>
            <person name="Kawai M."/>
            <person name="Futagami T."/>
            <person name="Toyoda A."/>
            <person name="Takaki Y."/>
            <person name="Nishi S."/>
            <person name="Hori S."/>
            <person name="Arai W."/>
            <person name="Tsubouchi T."/>
            <person name="Morono Y."/>
            <person name="Uchiyama I."/>
            <person name="Ito T."/>
            <person name="Fujiyama A."/>
            <person name="Inagaki F."/>
            <person name="Takami H."/>
        </authorList>
    </citation>
    <scope>NUCLEOTIDE SEQUENCE</scope>
    <source>
        <strain evidence="1">Expedition CK06-06</strain>
    </source>
</reference>
<protein>
    <recommendedName>
        <fullName evidence="2">Thioredoxin domain-containing protein</fullName>
    </recommendedName>
</protein>
<dbReference type="NCBIfam" id="NF040494">
    <property type="entry name" value="nitrored_ArsF"/>
    <property type="match status" value="1"/>
</dbReference>
<dbReference type="InterPro" id="IPR047698">
    <property type="entry name" value="ArsF-like"/>
</dbReference>
<evidence type="ECO:0008006" key="2">
    <source>
        <dbReference type="Google" id="ProtNLM"/>
    </source>
</evidence>
<dbReference type="AlphaFoldDB" id="X1QNX6"/>
<accession>X1QNX6</accession>